<feature type="domain" description="Tyrosine specific protein phosphatases" evidence="2">
    <location>
        <begin position="81"/>
        <end position="148"/>
    </location>
</feature>
<dbReference type="EMBL" id="BONV01000010">
    <property type="protein sequence ID" value="GIG79817.1"/>
    <property type="molecule type" value="Genomic_DNA"/>
</dbReference>
<evidence type="ECO:0000259" key="2">
    <source>
        <dbReference type="PROSITE" id="PS50056"/>
    </source>
</evidence>
<dbReference type="Pfam" id="PF00782">
    <property type="entry name" value="DSPc"/>
    <property type="match status" value="1"/>
</dbReference>
<comment type="caution">
    <text evidence="3">The sequence shown here is derived from an EMBL/GenBank/DDBJ whole genome shotgun (WGS) entry which is preliminary data.</text>
</comment>
<dbReference type="SUPFAM" id="SSF52799">
    <property type="entry name" value="(Phosphotyrosine protein) phosphatases II"/>
    <property type="match status" value="1"/>
</dbReference>
<proteinExistence type="predicted"/>
<dbReference type="InterPro" id="IPR000387">
    <property type="entry name" value="Tyr_Pase_dom"/>
</dbReference>
<dbReference type="PROSITE" id="PS50056">
    <property type="entry name" value="TYR_PHOSPHATASE_2"/>
    <property type="match status" value="1"/>
</dbReference>
<dbReference type="InterPro" id="IPR029021">
    <property type="entry name" value="Prot-tyrosine_phosphatase-like"/>
</dbReference>
<reference evidence="3 4" key="1">
    <citation type="submission" date="2021-01" db="EMBL/GenBank/DDBJ databases">
        <title>Whole genome shotgun sequence of Planotetraspora kaengkrachanensis NBRC 104272.</title>
        <authorList>
            <person name="Komaki H."/>
            <person name="Tamura T."/>
        </authorList>
    </citation>
    <scope>NUCLEOTIDE SEQUENCE [LARGE SCALE GENOMIC DNA]</scope>
    <source>
        <strain evidence="3 4">NBRC 104272</strain>
    </source>
</reference>
<gene>
    <name evidence="3" type="ORF">Pka01_29440</name>
</gene>
<feature type="transmembrane region" description="Helical" evidence="1">
    <location>
        <begin position="146"/>
        <end position="164"/>
    </location>
</feature>
<dbReference type="InterPro" id="IPR000340">
    <property type="entry name" value="Dual-sp_phosphatase_cat-dom"/>
</dbReference>
<organism evidence="3 4">
    <name type="scientific">Planotetraspora kaengkrachanensis</name>
    <dbReference type="NCBI Taxonomy" id="575193"/>
    <lineage>
        <taxon>Bacteria</taxon>
        <taxon>Bacillati</taxon>
        <taxon>Actinomycetota</taxon>
        <taxon>Actinomycetes</taxon>
        <taxon>Streptosporangiales</taxon>
        <taxon>Streptosporangiaceae</taxon>
        <taxon>Planotetraspora</taxon>
    </lineage>
</organism>
<name>A0A8J3PS28_9ACTN</name>
<dbReference type="AlphaFoldDB" id="A0A8J3PS28"/>
<dbReference type="Gene3D" id="3.90.190.10">
    <property type="entry name" value="Protein tyrosine phosphatase superfamily"/>
    <property type="match status" value="1"/>
</dbReference>
<sequence>MRIEGRGAPYADFPWNEIVPGLFMGGHHYRDSSGGLLPVVVGSEFDVVVSLYRRDGHGPAEAVVHRCCEIPDGPLTSRQLAEVVELGEFAAAAVREDRKVLVRCQAGYNRSGLVIVQALLTLGYSLDDAMFLVRNRRSKWALSNHLFVNYLTTGLGVAGLLVGLDD</sequence>
<protein>
    <submittedName>
        <fullName evidence="3">Protein phosphatase</fullName>
    </submittedName>
</protein>
<evidence type="ECO:0000256" key="1">
    <source>
        <dbReference type="SAM" id="Phobius"/>
    </source>
</evidence>
<keyword evidence="1" id="KW-0472">Membrane</keyword>
<keyword evidence="4" id="KW-1185">Reference proteome</keyword>
<evidence type="ECO:0000313" key="3">
    <source>
        <dbReference type="EMBL" id="GIG79817.1"/>
    </source>
</evidence>
<accession>A0A8J3PS28</accession>
<keyword evidence="1" id="KW-1133">Transmembrane helix</keyword>
<evidence type="ECO:0000313" key="4">
    <source>
        <dbReference type="Proteomes" id="UP000630097"/>
    </source>
</evidence>
<keyword evidence="1" id="KW-0812">Transmembrane</keyword>
<dbReference type="Proteomes" id="UP000630097">
    <property type="component" value="Unassembled WGS sequence"/>
</dbReference>
<dbReference type="RefSeq" id="WP_203883243.1">
    <property type="nucleotide sequence ID" value="NZ_BAABHH010000004.1"/>
</dbReference>